<gene>
    <name evidence="1" type="ORF">NDU88_001771</name>
</gene>
<dbReference type="Proteomes" id="UP001066276">
    <property type="component" value="Chromosome 10"/>
</dbReference>
<protein>
    <submittedName>
        <fullName evidence="1">Uncharacterized protein</fullName>
    </submittedName>
</protein>
<organism evidence="1 2">
    <name type="scientific">Pleurodeles waltl</name>
    <name type="common">Iberian ribbed newt</name>
    <dbReference type="NCBI Taxonomy" id="8319"/>
    <lineage>
        <taxon>Eukaryota</taxon>
        <taxon>Metazoa</taxon>
        <taxon>Chordata</taxon>
        <taxon>Craniata</taxon>
        <taxon>Vertebrata</taxon>
        <taxon>Euteleostomi</taxon>
        <taxon>Amphibia</taxon>
        <taxon>Batrachia</taxon>
        <taxon>Caudata</taxon>
        <taxon>Salamandroidea</taxon>
        <taxon>Salamandridae</taxon>
        <taxon>Pleurodelinae</taxon>
        <taxon>Pleurodeles</taxon>
    </lineage>
</organism>
<dbReference type="AlphaFoldDB" id="A0AAV7LYK9"/>
<proteinExistence type="predicted"/>
<sequence length="97" mass="10591">MFWTWLSTSETTLQGVQWVAGARLSVAEAAVVHSVPAQISALQKCSGAFLKRALRAPSYLCGSLLLGSGFNCCAPRFALKSNTRKYARRSSRREVVL</sequence>
<accession>A0AAV7LYK9</accession>
<name>A0AAV7LYK9_PLEWA</name>
<dbReference type="EMBL" id="JANPWB010000014">
    <property type="protein sequence ID" value="KAJ1096636.1"/>
    <property type="molecule type" value="Genomic_DNA"/>
</dbReference>
<comment type="caution">
    <text evidence="1">The sequence shown here is derived from an EMBL/GenBank/DDBJ whole genome shotgun (WGS) entry which is preliminary data.</text>
</comment>
<keyword evidence="2" id="KW-1185">Reference proteome</keyword>
<evidence type="ECO:0000313" key="1">
    <source>
        <dbReference type="EMBL" id="KAJ1096636.1"/>
    </source>
</evidence>
<reference evidence="1" key="1">
    <citation type="journal article" date="2022" name="bioRxiv">
        <title>Sequencing and chromosome-scale assembly of the giantPleurodeles waltlgenome.</title>
        <authorList>
            <person name="Brown T."/>
            <person name="Elewa A."/>
            <person name="Iarovenko S."/>
            <person name="Subramanian E."/>
            <person name="Araus A.J."/>
            <person name="Petzold A."/>
            <person name="Susuki M."/>
            <person name="Suzuki K.-i.T."/>
            <person name="Hayashi T."/>
            <person name="Toyoda A."/>
            <person name="Oliveira C."/>
            <person name="Osipova E."/>
            <person name="Leigh N.D."/>
            <person name="Simon A."/>
            <person name="Yun M.H."/>
        </authorList>
    </citation>
    <scope>NUCLEOTIDE SEQUENCE</scope>
    <source>
        <strain evidence="1">20211129_DDA</strain>
        <tissue evidence="1">Liver</tissue>
    </source>
</reference>
<evidence type="ECO:0000313" key="2">
    <source>
        <dbReference type="Proteomes" id="UP001066276"/>
    </source>
</evidence>